<dbReference type="AlphaFoldDB" id="A0A4P8ILT1"/>
<dbReference type="GO" id="GO:0005886">
    <property type="term" value="C:plasma membrane"/>
    <property type="evidence" value="ECO:0007669"/>
    <property type="project" value="UniProtKB-SubCell"/>
</dbReference>
<keyword evidence="6 9" id="KW-1133">Transmembrane helix</keyword>
<dbReference type="KEGG" id="tvl:FAZ95_12260"/>
<proteinExistence type="inferred from homology"/>
<keyword evidence="5 9" id="KW-0812">Transmembrane</keyword>
<feature type="transmembrane region" description="Helical" evidence="9">
    <location>
        <begin position="91"/>
        <end position="110"/>
    </location>
</feature>
<dbReference type="OrthoDB" id="106838at2"/>
<feature type="transmembrane region" description="Helical" evidence="9">
    <location>
        <begin position="186"/>
        <end position="205"/>
    </location>
</feature>
<feature type="region of interest" description="Disordered" evidence="8">
    <location>
        <begin position="1"/>
        <end position="24"/>
    </location>
</feature>
<feature type="transmembrane region" description="Helical" evidence="9">
    <location>
        <begin position="37"/>
        <end position="55"/>
    </location>
</feature>
<accession>A0A4P8ILT1</accession>
<keyword evidence="3" id="KW-0813">Transport</keyword>
<feature type="transmembrane region" description="Helical" evidence="9">
    <location>
        <begin position="269"/>
        <end position="297"/>
    </location>
</feature>
<name>A0A4P8ILT1_9BURK</name>
<sequence length="399" mass="41982">MSPQAHGGAHVKENRTGANVSPLEKAGGRPTLDLPRIVLGTGMLLLLIGGSLYVLRPFVPAFIWGTMIVVATWPALVGLQRRLNGKRVPAVLIMLLVQIVVIVVPFYAAVSTLVRHTDDITTFIKGLPTYALPSPPRWIAGVPLVGARLSSEWQTLSDAGPGGVLAQVEPYATIAAKWLLARGSQLGLFVIYLLLMVIVCGLLYAKGEVAARLATRFAERVAPDYGAKIVHLAAQSVRAIALGVVVTALVQASLGALGIWVAGVPFAGILAALLLLVCLVQIGPLLPLLGCVAWLFYSGSRITAILLLIWSIGVAMLDNILRPILIRRAVELPMVLILFGVLGGLLSLGVVGLFIGPVLLAVTYHLLLAWIETPGPSTPIADAAASSSDTSTANSKANE</sequence>
<reference evidence="10 11" key="1">
    <citation type="submission" date="2019-05" db="EMBL/GenBank/DDBJ databases">
        <title>Burkholderia sp. DHOD12, isolated from subtropical forest soil.</title>
        <authorList>
            <person name="Gao Z.-H."/>
            <person name="Qiu L.-H."/>
        </authorList>
    </citation>
    <scope>NUCLEOTIDE SEQUENCE [LARGE SCALE GENOMIC DNA]</scope>
    <source>
        <strain evidence="10 11">DHOD12</strain>
    </source>
</reference>
<evidence type="ECO:0000256" key="4">
    <source>
        <dbReference type="ARBA" id="ARBA00022475"/>
    </source>
</evidence>
<evidence type="ECO:0000256" key="3">
    <source>
        <dbReference type="ARBA" id="ARBA00022448"/>
    </source>
</evidence>
<evidence type="ECO:0000256" key="6">
    <source>
        <dbReference type="ARBA" id="ARBA00022989"/>
    </source>
</evidence>
<evidence type="ECO:0000256" key="7">
    <source>
        <dbReference type="ARBA" id="ARBA00023136"/>
    </source>
</evidence>
<evidence type="ECO:0000256" key="8">
    <source>
        <dbReference type="SAM" id="MobiDB-lite"/>
    </source>
</evidence>
<feature type="transmembrane region" description="Helical" evidence="9">
    <location>
        <begin position="61"/>
        <end position="79"/>
    </location>
</feature>
<keyword evidence="7 9" id="KW-0472">Membrane</keyword>
<organism evidence="10 11">
    <name type="scientific">Trinickia violacea</name>
    <dbReference type="NCBI Taxonomy" id="2571746"/>
    <lineage>
        <taxon>Bacteria</taxon>
        <taxon>Pseudomonadati</taxon>
        <taxon>Pseudomonadota</taxon>
        <taxon>Betaproteobacteria</taxon>
        <taxon>Burkholderiales</taxon>
        <taxon>Burkholderiaceae</taxon>
        <taxon>Trinickia</taxon>
    </lineage>
</organism>
<evidence type="ECO:0000313" key="11">
    <source>
        <dbReference type="Proteomes" id="UP000298656"/>
    </source>
</evidence>
<evidence type="ECO:0000313" key="10">
    <source>
        <dbReference type="EMBL" id="QCP49878.1"/>
    </source>
</evidence>
<comment type="similarity">
    <text evidence="2">Belongs to the autoinducer-2 exporter (AI-2E) (TC 2.A.86) family.</text>
</comment>
<keyword evidence="11" id="KW-1185">Reference proteome</keyword>
<dbReference type="Proteomes" id="UP000298656">
    <property type="component" value="Chromosome 1"/>
</dbReference>
<evidence type="ECO:0000256" key="1">
    <source>
        <dbReference type="ARBA" id="ARBA00004651"/>
    </source>
</evidence>
<evidence type="ECO:0000256" key="5">
    <source>
        <dbReference type="ARBA" id="ARBA00022692"/>
    </source>
</evidence>
<comment type="subcellular location">
    <subcellularLocation>
        <location evidence="1">Cell membrane</location>
        <topology evidence="1">Multi-pass membrane protein</topology>
    </subcellularLocation>
</comment>
<dbReference type="EMBL" id="CP040077">
    <property type="protein sequence ID" value="QCP49878.1"/>
    <property type="molecule type" value="Genomic_DNA"/>
</dbReference>
<dbReference type="InterPro" id="IPR002549">
    <property type="entry name" value="AI-2E-like"/>
</dbReference>
<gene>
    <name evidence="10" type="primary">ydiK</name>
    <name evidence="10" type="ORF">FAZ95_12260</name>
</gene>
<dbReference type="Pfam" id="PF01594">
    <property type="entry name" value="AI-2E_transport"/>
    <property type="match status" value="1"/>
</dbReference>
<dbReference type="PANTHER" id="PTHR21716:SF67">
    <property type="entry name" value="TRANSPORT PROTEIN YDIK-RELATED"/>
    <property type="match status" value="1"/>
</dbReference>
<keyword evidence="4" id="KW-1003">Cell membrane</keyword>
<feature type="transmembrane region" description="Helical" evidence="9">
    <location>
        <begin position="337"/>
        <end position="362"/>
    </location>
</feature>
<feature type="transmembrane region" description="Helical" evidence="9">
    <location>
        <begin position="239"/>
        <end position="263"/>
    </location>
</feature>
<dbReference type="PANTHER" id="PTHR21716">
    <property type="entry name" value="TRANSMEMBRANE PROTEIN"/>
    <property type="match status" value="1"/>
</dbReference>
<dbReference type="NCBIfam" id="NF008216">
    <property type="entry name" value="PRK10983.1"/>
    <property type="match status" value="1"/>
</dbReference>
<protein>
    <submittedName>
        <fullName evidence="10">AI-2E family transporter YdiK</fullName>
    </submittedName>
</protein>
<evidence type="ECO:0000256" key="2">
    <source>
        <dbReference type="ARBA" id="ARBA00009773"/>
    </source>
</evidence>
<evidence type="ECO:0000256" key="9">
    <source>
        <dbReference type="SAM" id="Phobius"/>
    </source>
</evidence>